<dbReference type="GO" id="GO:0016757">
    <property type="term" value="F:glycosyltransferase activity"/>
    <property type="evidence" value="ECO:0007669"/>
    <property type="project" value="UniProtKB-KW"/>
</dbReference>
<dbReference type="GO" id="GO:1901135">
    <property type="term" value="P:carbohydrate derivative metabolic process"/>
    <property type="evidence" value="ECO:0007669"/>
    <property type="project" value="UniProtKB-ARBA"/>
</dbReference>
<dbReference type="AlphaFoldDB" id="A0A1Y6D1P5"/>
<evidence type="ECO:0000256" key="2">
    <source>
        <dbReference type="ARBA" id="ARBA00022679"/>
    </source>
</evidence>
<dbReference type="InterPro" id="IPR001296">
    <property type="entry name" value="Glyco_trans_1"/>
</dbReference>
<gene>
    <name evidence="5" type="ORF">SAMN02949497_3906</name>
</gene>
<dbReference type="InterPro" id="IPR028098">
    <property type="entry name" value="Glyco_trans_4-like_N"/>
</dbReference>
<sequence length="376" mass="40912">MTPTPKIAIFVATSGHSGVDRAMKHLVPALARRGYRVDLLKVQDHGPELGPVPEGVRVVDLGSRHTYGSLGAVVRYLRAERPAALLADKDRVNRTALLARWLAGVDTRLVLSSGTTISVDLAHRGGFERWLQRNSMGKLYRFADQVIVTCEDVADDMSAYTGLPRPLIRAVPSPVVPERLFTEVQPRPDHPWFAPGEPPVILGMGELGARKDFPTLLRAFARLRRELPCRLIILGRGKQQRALEALARELGVAGEVNLPGFQPNPYGFLAHAALFAFTSRWEGLGFALIEALALGTPAVSTQCPSGPREILGDGRYGRLVPVGDDAALAQAMRDTLRDPLPPERLREAARPYGIEHSTTAYLEVLGLPPHGPGSPD</sequence>
<organism evidence="5 6">
    <name type="scientific">Methylomagnum ishizawai</name>
    <dbReference type="NCBI Taxonomy" id="1760988"/>
    <lineage>
        <taxon>Bacteria</taxon>
        <taxon>Pseudomonadati</taxon>
        <taxon>Pseudomonadota</taxon>
        <taxon>Gammaproteobacteria</taxon>
        <taxon>Methylococcales</taxon>
        <taxon>Methylococcaceae</taxon>
        <taxon>Methylomagnum</taxon>
    </lineage>
</organism>
<dbReference type="Pfam" id="PF13579">
    <property type="entry name" value="Glyco_trans_4_4"/>
    <property type="match status" value="1"/>
</dbReference>
<dbReference type="CDD" id="cd03811">
    <property type="entry name" value="GT4_GT28_WabH-like"/>
    <property type="match status" value="1"/>
</dbReference>
<evidence type="ECO:0000313" key="5">
    <source>
        <dbReference type="EMBL" id="SMF96506.1"/>
    </source>
</evidence>
<evidence type="ECO:0000256" key="1">
    <source>
        <dbReference type="ARBA" id="ARBA00022676"/>
    </source>
</evidence>
<name>A0A1Y6D1P5_9GAMM</name>
<protein>
    <submittedName>
        <fullName evidence="5">Glycosyltransferase involved in cell wall bisynthesis</fullName>
    </submittedName>
</protein>
<evidence type="ECO:0000313" key="6">
    <source>
        <dbReference type="Proteomes" id="UP000192923"/>
    </source>
</evidence>
<dbReference type="PANTHER" id="PTHR12526:SF510">
    <property type="entry name" value="D-INOSITOL 3-PHOSPHATE GLYCOSYLTRANSFERASE"/>
    <property type="match status" value="1"/>
</dbReference>
<dbReference type="Proteomes" id="UP000192923">
    <property type="component" value="Unassembled WGS sequence"/>
</dbReference>
<keyword evidence="1" id="KW-0328">Glycosyltransferase</keyword>
<dbReference type="RefSeq" id="WP_085215386.1">
    <property type="nucleotide sequence ID" value="NZ_FXAM01000001.1"/>
</dbReference>
<keyword evidence="6" id="KW-1185">Reference proteome</keyword>
<dbReference type="SUPFAM" id="SSF53756">
    <property type="entry name" value="UDP-Glycosyltransferase/glycogen phosphorylase"/>
    <property type="match status" value="1"/>
</dbReference>
<evidence type="ECO:0000259" key="3">
    <source>
        <dbReference type="Pfam" id="PF00534"/>
    </source>
</evidence>
<feature type="domain" description="Glycosyltransferase subfamily 4-like N-terminal" evidence="4">
    <location>
        <begin position="17"/>
        <end position="172"/>
    </location>
</feature>
<proteinExistence type="predicted"/>
<dbReference type="Gene3D" id="3.40.50.2000">
    <property type="entry name" value="Glycogen Phosphorylase B"/>
    <property type="match status" value="2"/>
</dbReference>
<dbReference type="Pfam" id="PF00534">
    <property type="entry name" value="Glycos_transf_1"/>
    <property type="match status" value="1"/>
</dbReference>
<evidence type="ECO:0000259" key="4">
    <source>
        <dbReference type="Pfam" id="PF13579"/>
    </source>
</evidence>
<feature type="domain" description="Glycosyl transferase family 1" evidence="3">
    <location>
        <begin position="194"/>
        <end position="350"/>
    </location>
</feature>
<reference evidence="5 6" key="1">
    <citation type="submission" date="2016-12" db="EMBL/GenBank/DDBJ databases">
        <authorList>
            <person name="Song W.-J."/>
            <person name="Kurnit D.M."/>
        </authorList>
    </citation>
    <scope>NUCLEOTIDE SEQUENCE [LARGE SCALE GENOMIC DNA]</scope>
    <source>
        <strain evidence="5 6">175</strain>
    </source>
</reference>
<accession>A0A1Y6D1P5</accession>
<dbReference type="OrthoDB" id="9792269at2"/>
<dbReference type="PANTHER" id="PTHR12526">
    <property type="entry name" value="GLYCOSYLTRANSFERASE"/>
    <property type="match status" value="1"/>
</dbReference>
<dbReference type="EMBL" id="FXAM01000001">
    <property type="protein sequence ID" value="SMF96506.1"/>
    <property type="molecule type" value="Genomic_DNA"/>
</dbReference>
<dbReference type="STRING" id="1760988.SAMN02949497_3906"/>
<keyword evidence="2 5" id="KW-0808">Transferase</keyword>